<organism evidence="10 11">
    <name type="scientific">Aspergillus taichungensis</name>
    <dbReference type="NCBI Taxonomy" id="482145"/>
    <lineage>
        <taxon>Eukaryota</taxon>
        <taxon>Fungi</taxon>
        <taxon>Dikarya</taxon>
        <taxon>Ascomycota</taxon>
        <taxon>Pezizomycotina</taxon>
        <taxon>Eurotiomycetes</taxon>
        <taxon>Eurotiomycetidae</taxon>
        <taxon>Eurotiales</taxon>
        <taxon>Aspergillaceae</taxon>
        <taxon>Aspergillus</taxon>
        <taxon>Aspergillus subgen. Circumdati</taxon>
    </lineage>
</organism>
<dbReference type="AlphaFoldDB" id="A0A2J5HSL3"/>
<evidence type="ECO:0000259" key="9">
    <source>
        <dbReference type="PROSITE" id="PS51873"/>
    </source>
</evidence>
<evidence type="ECO:0000256" key="8">
    <source>
        <dbReference type="ARBA" id="ARBA00022833"/>
    </source>
</evidence>
<evidence type="ECO:0000256" key="6">
    <source>
        <dbReference type="ARBA" id="ARBA00022771"/>
    </source>
</evidence>
<dbReference type="GO" id="GO:0016567">
    <property type="term" value="P:protein ubiquitination"/>
    <property type="evidence" value="ECO:0007669"/>
    <property type="project" value="InterPro"/>
</dbReference>
<feature type="domain" description="RING-type" evidence="9">
    <location>
        <begin position="1"/>
        <end position="184"/>
    </location>
</feature>
<dbReference type="CDD" id="cd22584">
    <property type="entry name" value="Rcat_RBR_unk"/>
    <property type="match status" value="1"/>
</dbReference>
<reference evidence="11" key="1">
    <citation type="submission" date="2017-12" db="EMBL/GenBank/DDBJ databases">
        <authorList>
            <consortium name="DOE Joint Genome Institute"/>
            <person name="Mondo S.J."/>
            <person name="Kjaerbolling I."/>
            <person name="Vesth T.C."/>
            <person name="Frisvad J.C."/>
            <person name="Nybo J.L."/>
            <person name="Theobald S."/>
            <person name="Kuo A."/>
            <person name="Bowyer P."/>
            <person name="Matsuda Y."/>
            <person name="Lyhne E.K."/>
            <person name="Kogle M.E."/>
            <person name="Clum A."/>
            <person name="Lipzen A."/>
            <person name="Salamov A."/>
            <person name="Ngan C.Y."/>
            <person name="Daum C."/>
            <person name="Chiniquy J."/>
            <person name="Barry K."/>
            <person name="LaButti K."/>
            <person name="Haridas S."/>
            <person name="Simmons B.A."/>
            <person name="Magnuson J.K."/>
            <person name="Mortensen U.H."/>
            <person name="Larsen T.O."/>
            <person name="Grigoriev I.V."/>
            <person name="Baker S.E."/>
            <person name="Andersen M.R."/>
            <person name="Nordberg H.P."/>
            <person name="Cantor M.N."/>
            <person name="Hua S.X."/>
        </authorList>
    </citation>
    <scope>NUCLEOTIDE SEQUENCE [LARGE SCALE GENOMIC DNA]</scope>
    <source>
        <strain evidence="11">IBT 19404</strain>
    </source>
</reference>
<dbReference type="InterPro" id="IPR002867">
    <property type="entry name" value="IBR_dom"/>
</dbReference>
<evidence type="ECO:0000256" key="7">
    <source>
        <dbReference type="ARBA" id="ARBA00022786"/>
    </source>
</evidence>
<keyword evidence="3" id="KW-0808">Transferase</keyword>
<keyword evidence="11" id="KW-1185">Reference proteome</keyword>
<keyword evidence="5" id="KW-0677">Repeat</keyword>
<evidence type="ECO:0000256" key="3">
    <source>
        <dbReference type="ARBA" id="ARBA00022679"/>
    </source>
</evidence>
<protein>
    <recommendedName>
        <fullName evidence="2">RBR-type E3 ubiquitin transferase</fullName>
        <ecNumber evidence="2">2.3.2.31</ecNumber>
    </recommendedName>
</protein>
<dbReference type="EMBL" id="KZ559550">
    <property type="protein sequence ID" value="PLN80222.1"/>
    <property type="molecule type" value="Genomic_DNA"/>
</dbReference>
<dbReference type="EC" id="2.3.2.31" evidence="2"/>
<dbReference type="PANTHER" id="PTHR11685">
    <property type="entry name" value="RBR FAMILY RING FINGER AND IBR DOMAIN-CONTAINING"/>
    <property type="match status" value="1"/>
</dbReference>
<evidence type="ECO:0000256" key="5">
    <source>
        <dbReference type="ARBA" id="ARBA00022737"/>
    </source>
</evidence>
<dbReference type="GO" id="GO:0061630">
    <property type="term" value="F:ubiquitin protein ligase activity"/>
    <property type="evidence" value="ECO:0007669"/>
    <property type="project" value="UniProtKB-EC"/>
</dbReference>
<proteinExistence type="predicted"/>
<evidence type="ECO:0000256" key="1">
    <source>
        <dbReference type="ARBA" id="ARBA00001798"/>
    </source>
</evidence>
<dbReference type="InterPro" id="IPR044066">
    <property type="entry name" value="TRIAD_supradom"/>
</dbReference>
<dbReference type="Gene3D" id="1.20.120.1750">
    <property type="match status" value="1"/>
</dbReference>
<dbReference type="Proteomes" id="UP000235023">
    <property type="component" value="Unassembled WGS sequence"/>
</dbReference>
<sequence>MDRLNLAQESCGGEVLSHRPCSQQTRDKATECVSCLEQLETSCLFFSACTALRVLNYEELREFSERALGYTTKDRVYCADPTCSKFIPPFAIDDDHGTCPVCQQKTHLPCRSLEHPGVDCPMDETLQHVLAMANAANWQRCFHCRTMVKLQHGCNHMTRRCGREFCYVCDQKWKTCDFELWYVDRLLDQANRAVEDEVAPDADPHIRRRAFDRAVKDLLHHEDIWCEHHRNSQWAWRNQGSLECAFCSHDLPEYIFMCKDCRMRACNRCRRHRLR</sequence>
<dbReference type="Pfam" id="PF26200">
    <property type="entry name" value="Rcat_RNF216"/>
    <property type="match status" value="1"/>
</dbReference>
<dbReference type="PROSITE" id="PS51873">
    <property type="entry name" value="TRIAD"/>
    <property type="match status" value="1"/>
</dbReference>
<dbReference type="Pfam" id="PF01485">
    <property type="entry name" value="IBR"/>
    <property type="match status" value="1"/>
</dbReference>
<keyword evidence="7" id="KW-0833">Ubl conjugation pathway</keyword>
<keyword evidence="4" id="KW-0479">Metal-binding</keyword>
<comment type="catalytic activity">
    <reaction evidence="1">
        <text>[E2 ubiquitin-conjugating enzyme]-S-ubiquitinyl-L-cysteine + [acceptor protein]-L-lysine = [E2 ubiquitin-conjugating enzyme]-L-cysteine + [acceptor protein]-N(6)-ubiquitinyl-L-lysine.</text>
        <dbReference type="EC" id="2.3.2.31"/>
    </reaction>
</comment>
<accession>A0A2J5HSL3</accession>
<dbReference type="GO" id="GO:0008270">
    <property type="term" value="F:zinc ion binding"/>
    <property type="evidence" value="ECO:0007669"/>
    <property type="project" value="UniProtKB-KW"/>
</dbReference>
<dbReference type="SUPFAM" id="SSF57850">
    <property type="entry name" value="RING/U-box"/>
    <property type="match status" value="1"/>
</dbReference>
<evidence type="ECO:0000256" key="4">
    <source>
        <dbReference type="ARBA" id="ARBA00022723"/>
    </source>
</evidence>
<keyword evidence="8" id="KW-0862">Zinc</keyword>
<evidence type="ECO:0000256" key="2">
    <source>
        <dbReference type="ARBA" id="ARBA00012251"/>
    </source>
</evidence>
<dbReference type="OrthoDB" id="10009520at2759"/>
<dbReference type="InterPro" id="IPR031127">
    <property type="entry name" value="E3_UB_ligase_RBR"/>
</dbReference>
<evidence type="ECO:0000313" key="11">
    <source>
        <dbReference type="Proteomes" id="UP000235023"/>
    </source>
</evidence>
<name>A0A2J5HSL3_9EURO</name>
<keyword evidence="6" id="KW-0863">Zinc-finger</keyword>
<evidence type="ECO:0000313" key="10">
    <source>
        <dbReference type="EMBL" id="PLN80222.1"/>
    </source>
</evidence>
<gene>
    <name evidence="10" type="ORF">BDW42DRAFT_194653</name>
</gene>